<evidence type="ECO:0000256" key="5">
    <source>
        <dbReference type="ARBA" id="ARBA00022527"/>
    </source>
</evidence>
<gene>
    <name evidence="22" type="primary">LOC100835757</name>
    <name evidence="21" type="ORF">BRADI_4g28107v3</name>
</gene>
<evidence type="ECO:0000256" key="8">
    <source>
        <dbReference type="ARBA" id="ARBA00022692"/>
    </source>
</evidence>
<dbReference type="AlphaFoldDB" id="I1IPE1"/>
<dbReference type="InterPro" id="IPR050647">
    <property type="entry name" value="Plant_LRR-RLKs"/>
</dbReference>
<reference evidence="22" key="3">
    <citation type="submission" date="2018-08" db="UniProtKB">
        <authorList>
            <consortium name="EnsemblPlants"/>
        </authorList>
    </citation>
    <scope>IDENTIFICATION</scope>
    <source>
        <strain evidence="22">cv. Bd21</strain>
    </source>
</reference>
<keyword evidence="15 18" id="KW-0472">Membrane</keyword>
<dbReference type="SMART" id="SM00369">
    <property type="entry name" value="LRR_TYP"/>
    <property type="match status" value="7"/>
</dbReference>
<comment type="similarity">
    <text evidence="2">Belongs to the protein kinase superfamily. Ser/Thr protein kinase family.</text>
</comment>
<evidence type="ECO:0000256" key="13">
    <source>
        <dbReference type="ARBA" id="ARBA00022840"/>
    </source>
</evidence>
<name>I1IPE1_BRADI</name>
<dbReference type="STRING" id="15368.I1IPE1"/>
<dbReference type="InterPro" id="IPR001611">
    <property type="entry name" value="Leu-rich_rpt"/>
</dbReference>
<keyword evidence="13" id="KW-0067">ATP-binding</keyword>
<dbReference type="Gene3D" id="1.10.510.10">
    <property type="entry name" value="Transferase(Phosphotransferase) domain 1"/>
    <property type="match status" value="1"/>
</dbReference>
<dbReference type="PANTHER" id="PTHR48056:SF70">
    <property type="entry name" value="PROTEIN KINASE DOMAIN-CONTAINING PROTEIN"/>
    <property type="match status" value="1"/>
</dbReference>
<keyword evidence="5" id="KW-0723">Serine/threonine-protein kinase</keyword>
<comment type="subcellular location">
    <subcellularLocation>
        <location evidence="1">Cell membrane</location>
        <topology evidence="1">Single-pass type I membrane protein</topology>
    </subcellularLocation>
</comment>
<evidence type="ECO:0000256" key="14">
    <source>
        <dbReference type="ARBA" id="ARBA00022989"/>
    </source>
</evidence>
<keyword evidence="14 18" id="KW-1133">Transmembrane helix</keyword>
<evidence type="ECO:0000256" key="2">
    <source>
        <dbReference type="ARBA" id="ARBA00008684"/>
    </source>
</evidence>
<dbReference type="FunCoup" id="I1IPE1">
    <property type="interactions" value="718"/>
</dbReference>
<dbReference type="OMA" id="TDQFRPS"/>
<keyword evidence="10" id="KW-0677">Repeat</keyword>
<dbReference type="RefSeq" id="XP_003576419.1">
    <property type="nucleotide sequence ID" value="XM_003576371.4"/>
</dbReference>
<dbReference type="FunFam" id="1.10.510.10:FF:000201">
    <property type="entry name" value="Leucine-rich repeat receptor-like serine/threonine-protein kinase"/>
    <property type="match status" value="1"/>
</dbReference>
<feature type="transmembrane region" description="Helical" evidence="18">
    <location>
        <begin position="603"/>
        <end position="623"/>
    </location>
</feature>
<evidence type="ECO:0000256" key="17">
    <source>
        <dbReference type="ARBA" id="ARBA00023180"/>
    </source>
</evidence>
<proteinExistence type="inferred from homology"/>
<dbReference type="SUPFAM" id="SSF52058">
    <property type="entry name" value="L domain-like"/>
    <property type="match status" value="1"/>
</dbReference>
<dbReference type="GO" id="GO:0005886">
    <property type="term" value="C:plasma membrane"/>
    <property type="evidence" value="ECO:0000318"/>
    <property type="project" value="GO_Central"/>
</dbReference>
<dbReference type="PROSITE" id="PS00108">
    <property type="entry name" value="PROTEIN_KINASE_ST"/>
    <property type="match status" value="1"/>
</dbReference>
<evidence type="ECO:0000256" key="16">
    <source>
        <dbReference type="ARBA" id="ARBA00023170"/>
    </source>
</evidence>
<keyword evidence="23" id="KW-1185">Reference proteome</keyword>
<dbReference type="GO" id="GO:0051707">
    <property type="term" value="P:response to other organism"/>
    <property type="evidence" value="ECO:0007669"/>
    <property type="project" value="UniProtKB-ARBA"/>
</dbReference>
<organism evidence="21">
    <name type="scientific">Brachypodium distachyon</name>
    <name type="common">Purple false brome</name>
    <name type="synonym">Trachynia distachya</name>
    <dbReference type="NCBI Taxonomy" id="15368"/>
    <lineage>
        <taxon>Eukaryota</taxon>
        <taxon>Viridiplantae</taxon>
        <taxon>Streptophyta</taxon>
        <taxon>Embryophyta</taxon>
        <taxon>Tracheophyta</taxon>
        <taxon>Spermatophyta</taxon>
        <taxon>Magnoliopsida</taxon>
        <taxon>Liliopsida</taxon>
        <taxon>Poales</taxon>
        <taxon>Poaceae</taxon>
        <taxon>BOP clade</taxon>
        <taxon>Pooideae</taxon>
        <taxon>Stipodae</taxon>
        <taxon>Brachypodieae</taxon>
        <taxon>Brachypodium</taxon>
    </lineage>
</organism>
<dbReference type="InterPro" id="IPR008271">
    <property type="entry name" value="Ser/Thr_kinase_AS"/>
</dbReference>
<protein>
    <recommendedName>
        <fullName evidence="3">non-specific serine/threonine protein kinase</fullName>
        <ecNumber evidence="3">2.7.11.1</ecNumber>
    </recommendedName>
</protein>
<reference evidence="21 22" key="1">
    <citation type="journal article" date="2010" name="Nature">
        <title>Genome sequencing and analysis of the model grass Brachypodium distachyon.</title>
        <authorList>
            <consortium name="International Brachypodium Initiative"/>
        </authorList>
    </citation>
    <scope>NUCLEOTIDE SEQUENCE [LARGE SCALE GENOMIC DNA]</scope>
    <source>
        <strain evidence="21 22">Bd21</strain>
    </source>
</reference>
<evidence type="ECO:0000256" key="10">
    <source>
        <dbReference type="ARBA" id="ARBA00022737"/>
    </source>
</evidence>
<dbReference type="Pfam" id="PF13855">
    <property type="entry name" value="LRR_8"/>
    <property type="match status" value="1"/>
</dbReference>
<feature type="chain" id="PRO_5014095395" description="non-specific serine/threonine protein kinase" evidence="19">
    <location>
        <begin position="19"/>
        <end position="950"/>
    </location>
</feature>
<keyword evidence="8 18" id="KW-0812">Transmembrane</keyword>
<evidence type="ECO:0000256" key="19">
    <source>
        <dbReference type="SAM" id="SignalP"/>
    </source>
</evidence>
<dbReference type="Gene3D" id="3.80.10.10">
    <property type="entry name" value="Ribonuclease Inhibitor"/>
    <property type="match status" value="3"/>
</dbReference>
<keyword evidence="7" id="KW-0808">Transferase</keyword>
<evidence type="ECO:0000256" key="15">
    <source>
        <dbReference type="ARBA" id="ARBA00023136"/>
    </source>
</evidence>
<dbReference type="eggNOG" id="ENOG502QQFB">
    <property type="taxonomic scope" value="Eukaryota"/>
</dbReference>
<dbReference type="InterPro" id="IPR013210">
    <property type="entry name" value="LRR_N_plant-typ"/>
</dbReference>
<evidence type="ECO:0000256" key="9">
    <source>
        <dbReference type="ARBA" id="ARBA00022729"/>
    </source>
</evidence>
<dbReference type="SMART" id="SM00220">
    <property type="entry name" value="S_TKc"/>
    <property type="match status" value="1"/>
</dbReference>
<dbReference type="KEGG" id="bdi:100835757"/>
<keyword evidence="16" id="KW-0675">Receptor</keyword>
<evidence type="ECO:0000256" key="11">
    <source>
        <dbReference type="ARBA" id="ARBA00022741"/>
    </source>
</evidence>
<dbReference type="EMBL" id="CM000883">
    <property type="protein sequence ID" value="KQJ89848.1"/>
    <property type="molecule type" value="Genomic_DNA"/>
</dbReference>
<sequence>MAALFLALLLLSLRTAAPYDAGSLLAAKRKLSDPAGALSGWKARSGGHSPCAWPHVACAVNSTTDVAGLYLKNVSLSGVFPASLCSLRSLRHLDLSQNDIGGPLPVCLAALPALAYLDLSGNNFSGHVPAAYGAGFRSLATLNLVENALSGAFPAFLANLTSLQELMLGYNDFTPSPLPENLGDLAGLRLLYLSRCYLKGRIPSSLGNLRNLVNLDMSVNGLSGEIPGSIGNLGSAVQIEFYSNQLSGRIPEGLGRLKKLQFLDLSMNLLSGAMPEDAFAGPRLESVHIYQNNLSGRLPASLASAPRLNDLRLFGNQIEGPFPPEFGKNTPLQFLDMSDNRLSGPIPPTLCASGRLAEIMLLNNKLEGSIPVELGQCWSLTRIRLLNNSLSGTVPPEFWALPNVRMLELRLNALSGTIDPAIGGARNLSKLLLQDNRFTGALPAELGNLAILKELFVSGNNLSGPLPASLVELSELYTIDLSNNSLSGEIPRDIGRLKKLVQVRLSHNHLTGVIPPELGEIDGISVLDLSHNELSGGVPGQLQKLRIGNLNLSYNKLTGPLPDLFTNGAWYNNSFLGNPGLCNRTCPSNGSSDAARRARIQSVASILAVSAVILLIGFTWFGYKYSSYKRRAAEIDRENSRWVFTSFHKVEFDEKDIVNSLDEKNVIGEGAAGKVYKAVVGRRSELALAVKKLWPSNTVSTKMDTFEAEVATLSKVRHRNIVKLFCSMANSTCRLLIYEYMPNGSLGDFLHSAKAGILDWPTRFKIAVHAAEGLSYLHHDCVPSILHRDVKSNNILLDADFGAKVADFGVAKAIVDGTATMSVVAGSCGYIAPEYAYTIHVTEKSDVYSFGVVILELVTGKWPMASEIGEKDLVAWVRDTVEQNGVESVLDQKLDSLFKDEMHKVLHIGLMCVNIVPNNRPPMRSVVKMLLDVEEENKRKARIEASLPSI</sequence>
<dbReference type="GO" id="GO:0006952">
    <property type="term" value="P:defense response"/>
    <property type="evidence" value="ECO:0007669"/>
    <property type="project" value="UniProtKB-ARBA"/>
</dbReference>
<keyword evidence="17" id="KW-0325">Glycoprotein</keyword>
<dbReference type="FunFam" id="3.80.10.10:FF:000215">
    <property type="entry name" value="Receptor-like protein kinase HSL1"/>
    <property type="match status" value="1"/>
</dbReference>
<dbReference type="GO" id="GO:0004674">
    <property type="term" value="F:protein serine/threonine kinase activity"/>
    <property type="evidence" value="ECO:0007669"/>
    <property type="project" value="UniProtKB-KW"/>
</dbReference>
<dbReference type="GO" id="GO:0005524">
    <property type="term" value="F:ATP binding"/>
    <property type="evidence" value="ECO:0007669"/>
    <property type="project" value="UniProtKB-KW"/>
</dbReference>
<accession>I1IPE1</accession>
<dbReference type="Pfam" id="PF00560">
    <property type="entry name" value="LRR_1"/>
    <property type="match status" value="9"/>
</dbReference>
<keyword evidence="11" id="KW-0547">Nucleotide-binding</keyword>
<dbReference type="Gene3D" id="3.30.200.20">
    <property type="entry name" value="Phosphorylase Kinase, domain 1"/>
    <property type="match status" value="1"/>
</dbReference>
<evidence type="ECO:0000256" key="1">
    <source>
        <dbReference type="ARBA" id="ARBA00004251"/>
    </source>
</evidence>
<keyword evidence="12" id="KW-0418">Kinase</keyword>
<dbReference type="EC" id="2.7.11.1" evidence="3"/>
<keyword evidence="4" id="KW-1003">Cell membrane</keyword>
<dbReference type="Gramene" id="KQJ89848">
    <property type="protein sequence ID" value="KQJ89848"/>
    <property type="gene ID" value="BRADI_4g28107v3"/>
</dbReference>
<evidence type="ECO:0000313" key="21">
    <source>
        <dbReference type="EMBL" id="KQJ89848.1"/>
    </source>
</evidence>
<dbReference type="FunFam" id="3.80.10.10:FF:000228">
    <property type="entry name" value="Leucine-rich repeat receptor-like serine/threonine-protein kinase BAM1"/>
    <property type="match status" value="1"/>
</dbReference>
<dbReference type="InterPro" id="IPR000719">
    <property type="entry name" value="Prot_kinase_dom"/>
</dbReference>
<dbReference type="SUPFAM" id="SSF56112">
    <property type="entry name" value="Protein kinase-like (PK-like)"/>
    <property type="match status" value="1"/>
</dbReference>
<keyword evidence="9 19" id="KW-0732">Signal</keyword>
<dbReference type="PANTHER" id="PTHR48056">
    <property type="entry name" value="LRR RECEPTOR-LIKE SERINE/THREONINE-PROTEIN KINASE-RELATED"/>
    <property type="match status" value="1"/>
</dbReference>
<reference evidence="21" key="2">
    <citation type="submission" date="2017-06" db="EMBL/GenBank/DDBJ databases">
        <title>WGS assembly of Brachypodium distachyon.</title>
        <authorList>
            <consortium name="The International Brachypodium Initiative"/>
            <person name="Lucas S."/>
            <person name="Harmon-Smith M."/>
            <person name="Lail K."/>
            <person name="Tice H."/>
            <person name="Grimwood J."/>
            <person name="Bruce D."/>
            <person name="Barry K."/>
            <person name="Shu S."/>
            <person name="Lindquist E."/>
            <person name="Wang M."/>
            <person name="Pitluck S."/>
            <person name="Vogel J.P."/>
            <person name="Garvin D.F."/>
            <person name="Mockler T.C."/>
            <person name="Schmutz J."/>
            <person name="Rokhsar D."/>
            <person name="Bevan M.W."/>
        </authorList>
    </citation>
    <scope>NUCLEOTIDE SEQUENCE</scope>
    <source>
        <strain evidence="21">Bd21</strain>
    </source>
</reference>
<dbReference type="FunFam" id="3.80.10.10:FF:000453">
    <property type="entry name" value="Leucine-rich receptor-like protein kinase family protein"/>
    <property type="match status" value="1"/>
</dbReference>
<dbReference type="InterPro" id="IPR003591">
    <property type="entry name" value="Leu-rich_rpt_typical-subtyp"/>
</dbReference>
<dbReference type="Pfam" id="PF08263">
    <property type="entry name" value="LRRNT_2"/>
    <property type="match status" value="1"/>
</dbReference>
<evidence type="ECO:0000256" key="18">
    <source>
        <dbReference type="SAM" id="Phobius"/>
    </source>
</evidence>
<dbReference type="Pfam" id="PF00069">
    <property type="entry name" value="Pkinase"/>
    <property type="match status" value="1"/>
</dbReference>
<dbReference type="HOGENOM" id="CLU_000288_22_1_1"/>
<dbReference type="GeneID" id="100835757"/>
<dbReference type="EnsemblPlants" id="KQJ89848">
    <property type="protein sequence ID" value="KQJ89848"/>
    <property type="gene ID" value="BRADI_4g28107v3"/>
</dbReference>
<evidence type="ECO:0000256" key="7">
    <source>
        <dbReference type="ARBA" id="ARBA00022679"/>
    </source>
</evidence>
<evidence type="ECO:0000256" key="12">
    <source>
        <dbReference type="ARBA" id="ARBA00022777"/>
    </source>
</evidence>
<dbReference type="GO" id="GO:0009791">
    <property type="term" value="P:post-embryonic development"/>
    <property type="evidence" value="ECO:0007669"/>
    <property type="project" value="UniProtKB-ARBA"/>
</dbReference>
<evidence type="ECO:0000256" key="4">
    <source>
        <dbReference type="ARBA" id="ARBA00022475"/>
    </source>
</evidence>
<dbReference type="OrthoDB" id="2021138at2759"/>
<evidence type="ECO:0000313" key="23">
    <source>
        <dbReference type="Proteomes" id="UP000008810"/>
    </source>
</evidence>
<dbReference type="PROSITE" id="PS50011">
    <property type="entry name" value="PROTEIN_KINASE_DOM"/>
    <property type="match status" value="1"/>
</dbReference>
<evidence type="ECO:0000259" key="20">
    <source>
        <dbReference type="PROSITE" id="PS50011"/>
    </source>
</evidence>
<feature type="signal peptide" evidence="19">
    <location>
        <begin position="1"/>
        <end position="18"/>
    </location>
</feature>
<evidence type="ECO:0000313" key="22">
    <source>
        <dbReference type="EnsemblPlants" id="KQJ89848"/>
    </source>
</evidence>
<dbReference type="Proteomes" id="UP000008810">
    <property type="component" value="Chromosome 4"/>
</dbReference>
<keyword evidence="6" id="KW-0433">Leucine-rich repeat</keyword>
<evidence type="ECO:0000256" key="3">
    <source>
        <dbReference type="ARBA" id="ARBA00012513"/>
    </source>
</evidence>
<feature type="domain" description="Protein kinase" evidence="20">
    <location>
        <begin position="661"/>
        <end position="931"/>
    </location>
</feature>
<dbReference type="InterPro" id="IPR011009">
    <property type="entry name" value="Kinase-like_dom_sf"/>
</dbReference>
<dbReference type="SUPFAM" id="SSF52047">
    <property type="entry name" value="RNI-like"/>
    <property type="match status" value="1"/>
</dbReference>
<evidence type="ECO:0000256" key="6">
    <source>
        <dbReference type="ARBA" id="ARBA00022614"/>
    </source>
</evidence>
<dbReference type="InterPro" id="IPR032675">
    <property type="entry name" value="LRR_dom_sf"/>
</dbReference>